<dbReference type="Gene3D" id="3.40.50.720">
    <property type="entry name" value="NAD(P)-binding Rossmann-like Domain"/>
    <property type="match status" value="1"/>
</dbReference>
<evidence type="ECO:0000313" key="3">
    <source>
        <dbReference type="EMBL" id="TRY14757.1"/>
    </source>
</evidence>
<dbReference type="Pfam" id="PF00899">
    <property type="entry name" value="ThiF"/>
    <property type="match status" value="1"/>
</dbReference>
<proteinExistence type="predicted"/>
<protein>
    <submittedName>
        <fullName evidence="3">Uncharacterized protein</fullName>
    </submittedName>
</protein>
<keyword evidence="4" id="KW-1185">Reference proteome</keyword>
<dbReference type="PANTHER" id="PTHR43267">
    <property type="entry name" value="TRNA THREONYLCARBAMOYLADENOSINE DEHYDRATASE"/>
    <property type="match status" value="1"/>
</dbReference>
<dbReference type="InterPro" id="IPR032701">
    <property type="entry name" value="Prok-E2_B_dom"/>
</dbReference>
<organism evidence="3 4">
    <name type="scientific">Shewanella hanedai</name>
    <name type="common">Alteromonas hanedai</name>
    <dbReference type="NCBI Taxonomy" id="25"/>
    <lineage>
        <taxon>Bacteria</taxon>
        <taxon>Pseudomonadati</taxon>
        <taxon>Pseudomonadota</taxon>
        <taxon>Gammaproteobacteria</taxon>
        <taxon>Alteromonadales</taxon>
        <taxon>Shewanellaceae</taxon>
        <taxon>Shewanella</taxon>
    </lineage>
</organism>
<accession>A0A553JQM3</accession>
<dbReference type="RefSeq" id="WP_143564156.1">
    <property type="nucleotide sequence ID" value="NZ_BMPL01000006.1"/>
</dbReference>
<dbReference type="GO" id="GO:0061503">
    <property type="term" value="F:tRNA threonylcarbamoyladenosine dehydratase"/>
    <property type="evidence" value="ECO:0007669"/>
    <property type="project" value="TreeGrafter"/>
</dbReference>
<name>A0A553JQM3_SHEHA</name>
<dbReference type="AlphaFoldDB" id="A0A553JQM3"/>
<dbReference type="InterPro" id="IPR035985">
    <property type="entry name" value="Ubiquitin-activating_enz"/>
</dbReference>
<gene>
    <name evidence="3" type="ORF">FN961_08675</name>
</gene>
<sequence>MREAKLSALNALDRLLRQRFNAFRLVEQMAEQWLLDLPFEEIDRGWIIPTNIEMFGEKLNILVVVPVNCIFPYKKPWIYVKPEIPQSEFPHIEADSKMCVWSDQVLFDSRDICYVESLVIDAHKLLESTLTGELNEDFNNGFLSYWNSHVKTPSLVSSLCSETGGCRLIYVAYLNGTTIFADSKDELSSWIEKVDSNSKNISISNSFLLVLDKPWIPSQYPEKLNEIVSLLSTQLGDLLKAKELIGSMIAGDSNNPKFLIKVNTNNGPCFVSMQLAANCLQRGNGNYPSRKIVNLGNGFRDRKVTANVLCSRAMNQTLKGLNVDRIDQSWILGRGHNKLLPQICRNRVAIIGVGSLGSELVPLIIKAGVSNLCLIDIDRLEPANLGRHWLTYAYLGENKAKGCQLAVSSYFPWVNVESISCANWIYEDSVLEHLKSCDLIINTTGEWGVDVALMELSVKEVIECPILFGFTEPHAVATHAYLCGIGKHDYLSLYDNCGQFKGTVAEFPTQTKLDLPLCGGSFQPYGAIELSFGQSVIADLAINCLLGNLDFEKDHYMVWVGSESLLFHNNGQWNSSWSQYSQIGTGSRLIYA</sequence>
<dbReference type="Pfam" id="PF14461">
    <property type="entry name" value="Prok-E2_B"/>
    <property type="match status" value="1"/>
</dbReference>
<dbReference type="PANTHER" id="PTHR43267:SF1">
    <property type="entry name" value="TRNA THREONYLCARBAMOYLADENOSINE DEHYDRATASE"/>
    <property type="match status" value="1"/>
</dbReference>
<evidence type="ECO:0000259" key="1">
    <source>
        <dbReference type="Pfam" id="PF00899"/>
    </source>
</evidence>
<dbReference type="InterPro" id="IPR000594">
    <property type="entry name" value="ThiF_NAD_FAD-bd"/>
</dbReference>
<evidence type="ECO:0000259" key="2">
    <source>
        <dbReference type="Pfam" id="PF14461"/>
    </source>
</evidence>
<dbReference type="CDD" id="cd01483">
    <property type="entry name" value="E1_enzyme_family"/>
    <property type="match status" value="1"/>
</dbReference>
<dbReference type="GO" id="GO:0061504">
    <property type="term" value="P:cyclic threonylcarbamoyladenosine biosynthetic process"/>
    <property type="evidence" value="ECO:0007669"/>
    <property type="project" value="TreeGrafter"/>
</dbReference>
<dbReference type="Proteomes" id="UP000318126">
    <property type="component" value="Unassembled WGS sequence"/>
</dbReference>
<feature type="domain" description="THIF-type NAD/FAD binding fold" evidence="1">
    <location>
        <begin position="342"/>
        <end position="461"/>
    </location>
</feature>
<dbReference type="InterPro" id="IPR045886">
    <property type="entry name" value="ThiF/MoeB/HesA"/>
</dbReference>
<reference evidence="4" key="1">
    <citation type="submission" date="2019-07" db="EMBL/GenBank/DDBJ databases">
        <title>Shewanella sp. YLB-08 draft genomic sequence.</title>
        <authorList>
            <person name="Yu L."/>
        </authorList>
    </citation>
    <scope>NUCLEOTIDE SEQUENCE [LARGE SCALE GENOMIC DNA]</scope>
    <source>
        <strain evidence="4">JCM 20706</strain>
    </source>
</reference>
<evidence type="ECO:0000313" key="4">
    <source>
        <dbReference type="Proteomes" id="UP000318126"/>
    </source>
</evidence>
<dbReference type="OrthoDB" id="7060788at2"/>
<feature type="domain" description="Prokaryotic E2 family B" evidence="2">
    <location>
        <begin position="52"/>
        <end position="150"/>
    </location>
</feature>
<dbReference type="GO" id="GO:0008641">
    <property type="term" value="F:ubiquitin-like modifier activating enzyme activity"/>
    <property type="evidence" value="ECO:0007669"/>
    <property type="project" value="InterPro"/>
</dbReference>
<dbReference type="SUPFAM" id="SSF69572">
    <property type="entry name" value="Activating enzymes of the ubiquitin-like proteins"/>
    <property type="match status" value="1"/>
</dbReference>
<comment type="caution">
    <text evidence="3">The sequence shown here is derived from an EMBL/GenBank/DDBJ whole genome shotgun (WGS) entry which is preliminary data.</text>
</comment>
<dbReference type="EMBL" id="VKGK01000008">
    <property type="protein sequence ID" value="TRY14757.1"/>
    <property type="molecule type" value="Genomic_DNA"/>
</dbReference>